<evidence type="ECO:0000313" key="4">
    <source>
        <dbReference type="EMBL" id="CAF1370017.1"/>
    </source>
</evidence>
<proteinExistence type="predicted"/>
<dbReference type="PROSITE" id="PS50293">
    <property type="entry name" value="TPR_REGION"/>
    <property type="match status" value="3"/>
</dbReference>
<keyword evidence="2 3" id="KW-0802">TPR repeat</keyword>
<sequence length="382" mass="43764">MTKTKGGLLSFNNFLSTSKNRNISINFAQQAATNPDLVGILFVMSVNSTYSTTPFAAVTDVSYFHTEDEVLFSMHTIFRIGDIKSMDGNNQLYQVNLSLTNDNDQDLRALTDQIREETFPNSRGWYRLGQLLFKMAQFNKAQEIYEVLLLQATNESEKAPIYHRLGSLKDDQGEYPEALTYYERSLAIYEKTLPSNHLNLGHIYNDIGAVYYNMGDYPEALSYYEKDLVISQQSLPSNHRNLGASYYNIGMVYYSMGDYSKALSYYEKALAIQQQSLPSNHPDLGASYNNIGMVYYNMGDYPKALSYYEKDLTILQQSLPSNHPRLALSYNNIGLVYEYMGNYSKAHSFYERAVQITQQSLPTNHPNFKICRENVERTKKKL</sequence>
<protein>
    <recommendedName>
        <fullName evidence="6">Tetratricopeptide repeat protein</fullName>
    </recommendedName>
</protein>
<dbReference type="PANTHER" id="PTHR45641">
    <property type="entry name" value="TETRATRICOPEPTIDE REPEAT PROTEIN (AFU_ORTHOLOGUE AFUA_6G03870)"/>
    <property type="match status" value="1"/>
</dbReference>
<dbReference type="SMART" id="SM00028">
    <property type="entry name" value="TPR"/>
    <property type="match status" value="6"/>
</dbReference>
<dbReference type="PROSITE" id="PS50005">
    <property type="entry name" value="TPR"/>
    <property type="match status" value="5"/>
</dbReference>
<feature type="repeat" description="TPR" evidence="3">
    <location>
        <begin position="327"/>
        <end position="360"/>
    </location>
</feature>
<dbReference type="PANTHER" id="PTHR45641:SF1">
    <property type="entry name" value="AAA+ ATPASE DOMAIN-CONTAINING PROTEIN"/>
    <property type="match status" value="1"/>
</dbReference>
<feature type="repeat" description="TPR" evidence="3">
    <location>
        <begin position="201"/>
        <end position="234"/>
    </location>
</feature>
<reference evidence="4" key="1">
    <citation type="submission" date="2021-02" db="EMBL/GenBank/DDBJ databases">
        <authorList>
            <person name="Nowell W R."/>
        </authorList>
    </citation>
    <scope>NUCLEOTIDE SEQUENCE</scope>
</reference>
<comment type="caution">
    <text evidence="4">The sequence shown here is derived from an EMBL/GenBank/DDBJ whole genome shotgun (WGS) entry which is preliminary data.</text>
</comment>
<dbReference type="Gene3D" id="3.90.176.10">
    <property type="entry name" value="Toxin ADP-ribosyltransferase, Chain A, domain 1"/>
    <property type="match status" value="1"/>
</dbReference>
<evidence type="ECO:0000256" key="3">
    <source>
        <dbReference type="PROSITE-ProRule" id="PRU00339"/>
    </source>
</evidence>
<keyword evidence="5" id="KW-1185">Reference proteome</keyword>
<evidence type="ECO:0008006" key="6">
    <source>
        <dbReference type="Google" id="ProtNLM"/>
    </source>
</evidence>
<dbReference type="AlphaFoldDB" id="A0A815IKG1"/>
<dbReference type="EMBL" id="CAJNOM010000337">
    <property type="protein sequence ID" value="CAF1370017.1"/>
    <property type="molecule type" value="Genomic_DNA"/>
</dbReference>
<evidence type="ECO:0000256" key="1">
    <source>
        <dbReference type="ARBA" id="ARBA00022737"/>
    </source>
</evidence>
<organism evidence="4 5">
    <name type="scientific">Adineta steineri</name>
    <dbReference type="NCBI Taxonomy" id="433720"/>
    <lineage>
        <taxon>Eukaryota</taxon>
        <taxon>Metazoa</taxon>
        <taxon>Spiralia</taxon>
        <taxon>Gnathifera</taxon>
        <taxon>Rotifera</taxon>
        <taxon>Eurotatoria</taxon>
        <taxon>Bdelloidea</taxon>
        <taxon>Adinetida</taxon>
        <taxon>Adinetidae</taxon>
        <taxon>Adineta</taxon>
    </lineage>
</organism>
<dbReference type="Proteomes" id="UP000663832">
    <property type="component" value="Unassembled WGS sequence"/>
</dbReference>
<dbReference type="InterPro" id="IPR019734">
    <property type="entry name" value="TPR_rpt"/>
</dbReference>
<dbReference type="Pfam" id="PF13424">
    <property type="entry name" value="TPR_12"/>
    <property type="match status" value="3"/>
</dbReference>
<dbReference type="Gene3D" id="1.25.40.10">
    <property type="entry name" value="Tetratricopeptide repeat domain"/>
    <property type="match status" value="2"/>
</dbReference>
<keyword evidence="1" id="KW-0677">Repeat</keyword>
<evidence type="ECO:0000313" key="5">
    <source>
        <dbReference type="Proteomes" id="UP000663832"/>
    </source>
</evidence>
<feature type="repeat" description="TPR" evidence="3">
    <location>
        <begin position="285"/>
        <end position="318"/>
    </location>
</feature>
<dbReference type="SUPFAM" id="SSF56399">
    <property type="entry name" value="ADP-ribosylation"/>
    <property type="match status" value="1"/>
</dbReference>
<feature type="repeat" description="TPR" evidence="3">
    <location>
        <begin position="159"/>
        <end position="192"/>
    </location>
</feature>
<feature type="repeat" description="TPR" evidence="3">
    <location>
        <begin position="243"/>
        <end position="276"/>
    </location>
</feature>
<accession>A0A815IKG1</accession>
<dbReference type="OrthoDB" id="19588at2759"/>
<dbReference type="SUPFAM" id="SSF48452">
    <property type="entry name" value="TPR-like"/>
    <property type="match status" value="2"/>
</dbReference>
<gene>
    <name evidence="4" type="ORF">QVE165_LOCUS35051</name>
</gene>
<evidence type="ECO:0000256" key="2">
    <source>
        <dbReference type="ARBA" id="ARBA00022803"/>
    </source>
</evidence>
<dbReference type="InterPro" id="IPR011990">
    <property type="entry name" value="TPR-like_helical_dom_sf"/>
</dbReference>
<name>A0A815IKG1_9BILA</name>
<dbReference type="PROSITE" id="PS51996">
    <property type="entry name" value="TR_MART"/>
    <property type="match status" value="1"/>
</dbReference>